<feature type="domain" description="PAZ" evidence="2">
    <location>
        <begin position="664"/>
        <end position="768"/>
    </location>
</feature>
<dbReference type="Gramene" id="TVU41251">
    <property type="protein sequence ID" value="TVU41251"/>
    <property type="gene ID" value="EJB05_14754"/>
</dbReference>
<feature type="region of interest" description="Disordered" evidence="1">
    <location>
        <begin position="313"/>
        <end position="390"/>
    </location>
</feature>
<dbReference type="Pfam" id="PF02170">
    <property type="entry name" value="PAZ"/>
    <property type="match status" value="1"/>
</dbReference>
<comment type="caution">
    <text evidence="3">The sequence shown here is derived from an EMBL/GenBank/DDBJ whole genome shotgun (WGS) entry which is preliminary data.</text>
</comment>
<evidence type="ECO:0000259" key="2">
    <source>
        <dbReference type="PROSITE" id="PS50821"/>
    </source>
</evidence>
<feature type="compositionally biased region" description="Pro residues" evidence="1">
    <location>
        <begin position="437"/>
        <end position="447"/>
    </location>
</feature>
<feature type="compositionally biased region" description="Low complexity" evidence="1">
    <location>
        <begin position="448"/>
        <end position="476"/>
    </location>
</feature>
<dbReference type="Gene3D" id="2.170.260.10">
    <property type="entry name" value="paz domain"/>
    <property type="match status" value="1"/>
</dbReference>
<dbReference type="EMBL" id="RWGY01000007">
    <property type="protein sequence ID" value="TVU41251.1"/>
    <property type="molecule type" value="Genomic_DNA"/>
</dbReference>
<dbReference type="InterPro" id="IPR014811">
    <property type="entry name" value="ArgoL1"/>
</dbReference>
<dbReference type="SMART" id="SM01163">
    <property type="entry name" value="DUF1785"/>
    <property type="match status" value="1"/>
</dbReference>
<keyword evidence="4" id="KW-1185">Reference proteome</keyword>
<dbReference type="InterPro" id="IPR032474">
    <property type="entry name" value="Argonaute_N"/>
</dbReference>
<feature type="compositionally biased region" description="Gly residues" evidence="1">
    <location>
        <begin position="380"/>
        <end position="390"/>
    </location>
</feature>
<gene>
    <name evidence="3" type="ORF">EJB05_14754</name>
</gene>
<dbReference type="PANTHER" id="PTHR22891">
    <property type="entry name" value="EUKARYOTIC TRANSLATION INITIATION FACTOR 2C"/>
    <property type="match status" value="1"/>
</dbReference>
<dbReference type="OrthoDB" id="10252740at2759"/>
<evidence type="ECO:0000313" key="4">
    <source>
        <dbReference type="Proteomes" id="UP000324897"/>
    </source>
</evidence>
<sequence>GAARDDDQAARRLGAERGRTGGRLRHRQADGVARGRGRSDLHLHWTFSRSLSSPHSGAASDSSPARARAVSPAREDDLPAGALYSIAKLTRKKILLQSPDMAPKAVTPVLDDIPEPTTTFDVSDHAKLVKNYKNSRKEIIEAMQRDTDVSFTFNIDGKEISVPVTPGKDPTSNGVYTIRITDGETNLDLVGDKYQNWFRGIVTTKGARFETDDPNLPKLMRGSRSLHTDGPRLLQVYKLHKELLADINATKLLGADNKYLIGDWCDKSKTIYNESSSTKKIVITDETRQAVKEAAQALRIMCRSQWDKLCAKQEEEAGSSKRGPGGRHGGWRGPGGLDGQLGGRGPDGPGRRGSGGGLKQRPCGSGEGGGRGGAYKQRGVSGGSQGRGGGEVVAQVVPAAASISARPPPPTAAASSSSAPAPPPAASSALVVADPSPRAPTPRPGAPAPAATSGAHAPAAESEAEAAAYQQRQAPPVSSKGIADTMRKKVVIRAKHEIVHYDVSINPEPKAKSTNRELLSELVKAQAATSLGRKTPAYDGRNSLYTAGKLPFRSINFVVKLGKERREIEYKITIQHVGNTNLYHMQEFLHGWQRNSPQDTIEALDVVLRESPSLKSFFSKPFGRSDIGEGLECWRGYYQSLRPAQLGLLLNIDISSTAFYKSIPVIEFVQNLVQGINARQPIADRDRLKRKKVLRGVRVETTYGKRSVYKITGINSVPLAQLNFSPNEDGQMTVVQYFASRYKYHLQYTAWTCLQSGNDSKPIYLPME</sequence>
<name>A0A5J9VZZ8_9POAL</name>
<feature type="region of interest" description="Disordered" evidence="1">
    <location>
        <begin position="402"/>
        <end position="482"/>
    </location>
</feature>
<feature type="compositionally biased region" description="Basic and acidic residues" evidence="1">
    <location>
        <begin position="1"/>
        <end position="19"/>
    </location>
</feature>
<feature type="compositionally biased region" description="Gly residues" evidence="1">
    <location>
        <begin position="326"/>
        <end position="358"/>
    </location>
</feature>
<organism evidence="3 4">
    <name type="scientific">Eragrostis curvula</name>
    <name type="common">weeping love grass</name>
    <dbReference type="NCBI Taxonomy" id="38414"/>
    <lineage>
        <taxon>Eukaryota</taxon>
        <taxon>Viridiplantae</taxon>
        <taxon>Streptophyta</taxon>
        <taxon>Embryophyta</taxon>
        <taxon>Tracheophyta</taxon>
        <taxon>Spermatophyta</taxon>
        <taxon>Magnoliopsida</taxon>
        <taxon>Liliopsida</taxon>
        <taxon>Poales</taxon>
        <taxon>Poaceae</taxon>
        <taxon>PACMAD clade</taxon>
        <taxon>Chloridoideae</taxon>
        <taxon>Eragrostideae</taxon>
        <taxon>Eragrostidinae</taxon>
        <taxon>Eragrostis</taxon>
    </lineage>
</organism>
<evidence type="ECO:0000256" key="1">
    <source>
        <dbReference type="SAM" id="MobiDB-lite"/>
    </source>
</evidence>
<reference evidence="3 4" key="1">
    <citation type="journal article" date="2019" name="Sci. Rep.">
        <title>A high-quality genome of Eragrostis curvula grass provides insights into Poaceae evolution and supports new strategies to enhance forage quality.</title>
        <authorList>
            <person name="Carballo J."/>
            <person name="Santos B.A.C.M."/>
            <person name="Zappacosta D."/>
            <person name="Garbus I."/>
            <person name="Selva J.P."/>
            <person name="Gallo C.A."/>
            <person name="Diaz A."/>
            <person name="Albertini E."/>
            <person name="Caccamo M."/>
            <person name="Echenique V."/>
        </authorList>
    </citation>
    <scope>NUCLEOTIDE SEQUENCE [LARGE SCALE GENOMIC DNA]</scope>
    <source>
        <strain evidence="4">cv. Victoria</strain>
        <tissue evidence="3">Leaf</tissue>
    </source>
</reference>
<feature type="region of interest" description="Disordered" evidence="1">
    <location>
        <begin position="1"/>
        <end position="38"/>
    </location>
</feature>
<feature type="compositionally biased region" description="Low complexity" evidence="1">
    <location>
        <begin position="426"/>
        <end position="436"/>
    </location>
</feature>
<feature type="region of interest" description="Disordered" evidence="1">
    <location>
        <begin position="50"/>
        <end position="74"/>
    </location>
</feature>
<dbReference type="CDD" id="cd02846">
    <property type="entry name" value="PAZ_argonaute_like"/>
    <property type="match status" value="1"/>
</dbReference>
<protein>
    <recommendedName>
        <fullName evidence="2">PAZ domain-containing protein</fullName>
    </recommendedName>
</protein>
<dbReference type="Proteomes" id="UP000324897">
    <property type="component" value="Chromosome 4"/>
</dbReference>
<dbReference type="GO" id="GO:0003723">
    <property type="term" value="F:RNA binding"/>
    <property type="evidence" value="ECO:0007669"/>
    <property type="project" value="InterPro"/>
</dbReference>
<accession>A0A5J9VZZ8</accession>
<dbReference type="AlphaFoldDB" id="A0A5J9VZZ8"/>
<feature type="non-terminal residue" evidence="3">
    <location>
        <position position="768"/>
    </location>
</feature>
<dbReference type="InterPro" id="IPR003100">
    <property type="entry name" value="PAZ_dom"/>
</dbReference>
<dbReference type="Pfam" id="PF08699">
    <property type="entry name" value="ArgoL1"/>
    <property type="match status" value="1"/>
</dbReference>
<evidence type="ECO:0000313" key="3">
    <source>
        <dbReference type="EMBL" id="TVU41251.1"/>
    </source>
</evidence>
<dbReference type="PROSITE" id="PS50821">
    <property type="entry name" value="PAZ"/>
    <property type="match status" value="1"/>
</dbReference>
<feature type="compositionally biased region" description="Low complexity" evidence="1">
    <location>
        <begin position="50"/>
        <end position="72"/>
    </location>
</feature>
<feature type="non-terminal residue" evidence="3">
    <location>
        <position position="1"/>
    </location>
</feature>
<dbReference type="SUPFAM" id="SSF101690">
    <property type="entry name" value="PAZ domain"/>
    <property type="match status" value="1"/>
</dbReference>
<dbReference type="Pfam" id="PF16486">
    <property type="entry name" value="ArgoN"/>
    <property type="match status" value="1"/>
</dbReference>
<proteinExistence type="predicted"/>
<dbReference type="InterPro" id="IPR036085">
    <property type="entry name" value="PAZ_dom_sf"/>
</dbReference>